<proteinExistence type="predicted"/>
<dbReference type="InterPro" id="IPR029063">
    <property type="entry name" value="SAM-dependent_MTases_sf"/>
</dbReference>
<dbReference type="InterPro" id="IPR050508">
    <property type="entry name" value="Methyltransf_Superfamily"/>
</dbReference>
<dbReference type="GO" id="GO:0032259">
    <property type="term" value="P:methylation"/>
    <property type="evidence" value="ECO:0007669"/>
    <property type="project" value="UniProtKB-KW"/>
</dbReference>
<reference evidence="1" key="1">
    <citation type="journal article" date="2020" name="mSystems">
        <title>Genome- and Community-Level Interaction Insights into Carbon Utilization and Element Cycling Functions of Hydrothermarchaeota in Hydrothermal Sediment.</title>
        <authorList>
            <person name="Zhou Z."/>
            <person name="Liu Y."/>
            <person name="Xu W."/>
            <person name="Pan J."/>
            <person name="Luo Z.H."/>
            <person name="Li M."/>
        </authorList>
    </citation>
    <scope>NUCLEOTIDE SEQUENCE [LARGE SCALE GENOMIC DNA]</scope>
    <source>
        <strain evidence="1">HyVt-501</strain>
    </source>
</reference>
<accession>A0A7C5QLM7</accession>
<name>A0A7C5QLM7_AQUAO</name>
<organism evidence="1">
    <name type="scientific">Aquifex aeolicus</name>
    <dbReference type="NCBI Taxonomy" id="63363"/>
    <lineage>
        <taxon>Bacteria</taxon>
        <taxon>Pseudomonadati</taxon>
        <taxon>Aquificota</taxon>
        <taxon>Aquificia</taxon>
        <taxon>Aquificales</taxon>
        <taxon>Aquificaceae</taxon>
        <taxon>Aquifex</taxon>
    </lineage>
</organism>
<dbReference type="CDD" id="cd02440">
    <property type="entry name" value="AdoMet_MTases"/>
    <property type="match status" value="1"/>
</dbReference>
<dbReference type="AlphaFoldDB" id="A0A7C5QLM7"/>
<dbReference type="PANTHER" id="PTHR42912">
    <property type="entry name" value="METHYLTRANSFERASE"/>
    <property type="match status" value="1"/>
</dbReference>
<dbReference type="Pfam" id="PF01209">
    <property type="entry name" value="Ubie_methyltran"/>
    <property type="match status" value="1"/>
</dbReference>
<dbReference type="Proteomes" id="UP000885792">
    <property type="component" value="Unassembled WGS sequence"/>
</dbReference>
<dbReference type="Gene3D" id="3.40.50.150">
    <property type="entry name" value="Vaccinia Virus protein VP39"/>
    <property type="match status" value="1"/>
</dbReference>
<evidence type="ECO:0000313" key="1">
    <source>
        <dbReference type="EMBL" id="HHJ64460.1"/>
    </source>
</evidence>
<keyword evidence="1" id="KW-0808">Transferase</keyword>
<keyword evidence="1" id="KW-0489">Methyltransferase</keyword>
<comment type="caution">
    <text evidence="1">The sequence shown here is derived from an EMBL/GenBank/DDBJ whole genome shotgun (WGS) entry which is preliminary data.</text>
</comment>
<sequence>MGYRTVADIFSQISGTYDFFLKVATAGRIHSWQRELVSLMNPGGNWLDVGTGTGEVLLKLGENYEGLRVGVDPSLEMLRIADQKCGSCFFVQGIGEALPFRNGSFSNVSLSLVFRHLEDKMAFLSEANRLLAENGRLGLIDIGRFRGTFLLLLLMKTLLRPLGVLLFGRDRWSFFIHSVEESYSIEEIENMLRLRGFRIQEVRKRFLGVVYIVVAVRTASGT</sequence>
<gene>
    <name evidence="1" type="ORF">ENJ61_06080</name>
</gene>
<dbReference type="SUPFAM" id="SSF53335">
    <property type="entry name" value="S-adenosyl-L-methionine-dependent methyltransferases"/>
    <property type="match status" value="1"/>
</dbReference>
<dbReference type="GO" id="GO:0008168">
    <property type="term" value="F:methyltransferase activity"/>
    <property type="evidence" value="ECO:0007669"/>
    <property type="project" value="UniProtKB-KW"/>
</dbReference>
<protein>
    <submittedName>
        <fullName evidence="1">Methyltransferase domain-containing protein</fullName>
    </submittedName>
</protein>
<dbReference type="EMBL" id="DRNB01000217">
    <property type="protein sequence ID" value="HHJ64460.1"/>
    <property type="molecule type" value="Genomic_DNA"/>
</dbReference>